<comment type="caution">
    <text evidence="2">The sequence shown here is derived from an EMBL/GenBank/DDBJ whole genome shotgun (WGS) entry which is preliminary data.</text>
</comment>
<keyword evidence="1" id="KW-1133">Transmembrane helix</keyword>
<keyword evidence="1" id="KW-0812">Transmembrane</keyword>
<feature type="transmembrane region" description="Helical" evidence="1">
    <location>
        <begin position="2547"/>
        <end position="2573"/>
    </location>
</feature>
<dbReference type="PANTHER" id="PTHR11319">
    <property type="entry name" value="G PROTEIN-COUPLED RECEPTOR-RELATED"/>
    <property type="match status" value="1"/>
</dbReference>
<dbReference type="PANTHER" id="PTHR11319:SF35">
    <property type="entry name" value="OUTER MEMBRANE PROTEIN PMPC-RELATED"/>
    <property type="match status" value="1"/>
</dbReference>
<organism evidence="2 3">
    <name type="scientific">Paramecium sonneborni</name>
    <dbReference type="NCBI Taxonomy" id="65129"/>
    <lineage>
        <taxon>Eukaryota</taxon>
        <taxon>Sar</taxon>
        <taxon>Alveolata</taxon>
        <taxon>Ciliophora</taxon>
        <taxon>Intramacronucleata</taxon>
        <taxon>Oligohymenophorea</taxon>
        <taxon>Peniculida</taxon>
        <taxon>Parameciidae</taxon>
        <taxon>Paramecium</taxon>
    </lineage>
</organism>
<accession>A0A8S1NJX6</accession>
<proteinExistence type="predicted"/>
<feature type="transmembrane region" description="Helical" evidence="1">
    <location>
        <begin position="2686"/>
        <end position="2712"/>
    </location>
</feature>
<keyword evidence="1" id="KW-0472">Membrane</keyword>
<protein>
    <recommendedName>
        <fullName evidence="4">Transmembrane protein</fullName>
    </recommendedName>
</protein>
<sequence length="2811" mass="329298">MSLKSLKIKEIDQQYQISKQSIRLSDNEYQSSNGFRYGLWSRYNPLTQITQLGIINQFESNCLLLHSAVEEKTYSLNFLYSDCLDYANKKIKKKIAFIDNNNEEHIFEEKVDIFEYENVWYFFCIFQLPQQQKLELIIIGNKITILHQYLEIKRPFQDTNLLMTFGDSMIVGLSKVPSIQSGTKFTYFPGQLILYEYTVIENLDDINYDQLANETLQPFLSCKCKPNLIYTLNDLDINYLQNQIFVSENINCNSFTLSGWLKITDIIQKQDEFMYQLLILTSNFQNSLADINLSPLSLSYRISSIKNQIIVSTYSYTFPIVTIDFSDNPFLIKKELEIDNPITLWHNIYVKLQEDYLTIEIKFYDENQIYIYKSEIKVIQFKRTQFKLQYGNNLQLASNYLNVQLRNIKFYNCEIQIIQQNCHYSCKDCDGPTKNNCLSCDKTSSRIYLPQFKACVCPINTIDKEYCLSYSDYNLELVIDINMKQKCKYGYFEYLDNCFQCPSIITENLVTCLECVQNPKKWIQDPQCDKTLFLDKNGDVQRIYSDQIPKYFQFDGMDLIYCKDCNQNYSFILNDYMQDISKIKIISYKYFCYSVIPNCEQCIYTIYGNICYQCYYEYVLINGACTQLKNTEVKYCIAPYYLTLNKQCKLCSISFCKYCFEFLLNDQNICTLYGEFQYEDQDEERIVGCALCEENYIYDFDIGKCLFQKPNIQNCLRSYIKDNQEICTLSLIDDFNIASEIVECQKYQPNCLQCILSPESQIKCVICDLGYTASIKNGGCYQTDYFSTASAKIVTEGSFLLKNGWTQLIQSFMMKFQPIQYFSNRFPILDIQEQIVECIDGFQLVEFVCRKFCDSNCQKCDYNYQDGFICDKCPLNYYFQPNRYQFEGSCSQCPNLCQACQIRSEQEIYTQKPNFSIDNYDNHQFTKKCFKQVSDPNIQLDPYDQIARYCFDEFCSSTFLHKIQYDYCELIDSHWEKEIQIQYLNYIGVHTIIIQFNFTSSLPCYFVNQLLKTTLKTKIFSLKKVQFIITSEINLIYQTNAPIIIQNIDNLVIANLIQKRMENDDFLILNYNNSIDLKLVNFTIIDSIIHNTESCFQTSSFGDIQLNNLTILNTRIENSSLLSLEMSKINGIIKIHVLQITNSILINSNLFQFTNNQIFLQVEYIQIENCIFQNSTILFAEPNFDQLNQITFKNITIKQCQFQNSNFISCFGQTILSIININLFTNDIQMSSLINANYNLSIDYFYASDNNLKESQLITILEKNYNSLISIRINNFNIQQFQMQNSNFLKMQSSQESSNVIFKMTKFYLKEIISPSNYGFTPFLFIIKCYQLISKDIQFFNLNNIFIFYIYDSNQIVIQNIIYEQQYQKQKIQLDQICKMNILEKNQLLKIMNFNSFKIQNLLVLNQFTVDESILHLSPKQIELTSVNSTIQIMDIIFKGNLLLHQQSEKSFSLLAIDSERNIEIQINNIQFFENIFHSQIDDTFVSYASLIFINSQSSIVEILNLLSQHNAFTNSSNSFIYINSLNVTFRNYNVQNHNDLTINLLQKYYNLELNEQLESSRLKQLIFEIFNIKNIGGAAKIKTSTFICQYCNFENILAFKSGIFEIITENKGIIKLIEITANNISTDLYQVSNTTGSISINSQNSILNLEISDSSFKNIFNRMSSSILTIQPSNIQNIIVLFNIQIESCISLMNQILYVQFSKKIVEKNKLLFKNIKISQNEEQWKYFFFQIGVLSKNEQLSISSSENSEIYLENCQVSVKNVIFQGFYISPIMIFINSPQLILKNLQLRQIQVFYTFTLIKIIQNMNLPSQVNIQKLRIDSSQIYSAEDNKIEYNNQIYFRIGCNQFSTKLSIDRSSYYLRDVFKSIQQDLSDLTSLISIQSSSDVHQFTFNQLHLIQNNCTFCNDGLFSLNFFSFKYVKIVDFICNYNFVQQYGCIKFITQNNISQIVQMKNLIIIKNEGSQGIALSSFKVPIIIKQCQILFNNASNLGGGLYLELNSSQFIIEKCNIILNKAREGGGIYFNEDSNINVQNFKQNYLIFNQASLYGNNLVENPTHLTLFINSLEMPSIIKNTEQLSIHKLNLQPYITIEQEKKIKSKYLMIPSNQIISEFSICLPKTSQTLIQINKLALMFKNSLNEQLFYLGNSFCLVKNKIVKFDRTEINGYLKKNSLLFDINQNNFDLTQLTFQFDPYNQDYHYLDIQLNCQTEIQQNFIEYNIQAQSYKCQLGEFYVDFGCQKCLPIQGFYSVTYDTIKCSIFDKEKFLEIQQNAINLKKGYWRPNYLSDYSTLCFKNTENCNGSWKVGDKSCNEGHIGALCEECDIYNIMGFGRYFKSQSNSDCFICDGVLDSIIPFILNTIWAILSIIITLKSIERSNELFLLFKIKERFSKILFKLNQDLQSILMKMFLTYLWIFSVIFTFNTSFSFQLNFINQASNTSYSMANNLDCYLSEIQNIELIYFKVIIIIILILWQFTLIFIGYILFSITTKSKFKLSIITNTLLCLYIFNFAGIIKILCSLVSIREISKFQYIQGDLTRLFYSQIHLLWIFYLVLPGLIIFGCAIPFSLFMLMYIKRKSLNQSKLRPHICYLFNEYEQNCYFWEQIKLSKKAIIILFLTYFETSITLKASLIGMTLLLYQQLAFKNRPYIHTNLNKLDLQTGQICSVAIFLAAIQYENETYNYNFSSILLQILIIFLFIMLSYIFIFSIATIYFKKHKFILIKYLHLILKVMKMKKSSQKFYDLLNQKLKQNQKLKENIAKLKKYLMLVSKSQIKHRSIILSSIISVPTHNSRLLSAELTEQHYMITKRMNEF</sequence>
<feature type="transmembrane region" description="Helical" evidence="1">
    <location>
        <begin position="2611"/>
        <end position="2637"/>
    </location>
</feature>
<evidence type="ECO:0000313" key="3">
    <source>
        <dbReference type="Proteomes" id="UP000692954"/>
    </source>
</evidence>
<evidence type="ECO:0000313" key="2">
    <source>
        <dbReference type="EMBL" id="CAD8089305.1"/>
    </source>
</evidence>
<dbReference type="Proteomes" id="UP000692954">
    <property type="component" value="Unassembled WGS sequence"/>
</dbReference>
<feature type="transmembrane region" description="Helical" evidence="1">
    <location>
        <begin position="2403"/>
        <end position="2421"/>
    </location>
</feature>
<dbReference type="OrthoDB" id="77931at2759"/>
<feature type="transmembrane region" description="Helical" evidence="1">
    <location>
        <begin position="2352"/>
        <end position="2370"/>
    </location>
</feature>
<dbReference type="InterPro" id="IPR006212">
    <property type="entry name" value="Furin_repeat"/>
</dbReference>
<reference evidence="2" key="1">
    <citation type="submission" date="2021-01" db="EMBL/GenBank/DDBJ databases">
        <authorList>
            <consortium name="Genoscope - CEA"/>
            <person name="William W."/>
        </authorList>
    </citation>
    <scope>NUCLEOTIDE SEQUENCE</scope>
</reference>
<name>A0A8S1NJX6_9CILI</name>
<feature type="transmembrane region" description="Helical" evidence="1">
    <location>
        <begin position="2459"/>
        <end position="2484"/>
    </location>
</feature>
<dbReference type="CDD" id="cd00064">
    <property type="entry name" value="FU"/>
    <property type="match status" value="1"/>
</dbReference>
<dbReference type="EMBL" id="CAJJDN010000054">
    <property type="protein sequence ID" value="CAD8089305.1"/>
    <property type="molecule type" value="Genomic_DNA"/>
</dbReference>
<feature type="transmembrane region" description="Helical" evidence="1">
    <location>
        <begin position="2496"/>
        <end position="2522"/>
    </location>
</feature>
<keyword evidence="3" id="KW-1185">Reference proteome</keyword>
<evidence type="ECO:0000256" key="1">
    <source>
        <dbReference type="SAM" id="Phobius"/>
    </source>
</evidence>
<gene>
    <name evidence="2" type="ORF">PSON_ATCC_30995.1.T0540048</name>
</gene>
<evidence type="ECO:0008006" key="4">
    <source>
        <dbReference type="Google" id="ProtNLM"/>
    </source>
</evidence>